<dbReference type="Gene3D" id="1.10.10.10">
    <property type="entry name" value="Winged helix-like DNA-binding domain superfamily/Winged helix DNA-binding domain"/>
    <property type="match status" value="1"/>
</dbReference>
<dbReference type="FunFam" id="1.10.10.10:FF:000001">
    <property type="entry name" value="LysR family transcriptional regulator"/>
    <property type="match status" value="1"/>
</dbReference>
<evidence type="ECO:0000259" key="8">
    <source>
        <dbReference type="PROSITE" id="PS50931"/>
    </source>
</evidence>
<evidence type="ECO:0000256" key="6">
    <source>
        <dbReference type="ARBA" id="ARBA00067332"/>
    </source>
</evidence>
<dbReference type="GO" id="GO:0043565">
    <property type="term" value="F:sequence-specific DNA binding"/>
    <property type="evidence" value="ECO:0007669"/>
    <property type="project" value="TreeGrafter"/>
</dbReference>
<accession>A0A4D7YKW6</accession>
<geneLocation type="plasmid" evidence="10">
    <name>patcfbp7129a</name>
</geneLocation>
<dbReference type="Pfam" id="PF03466">
    <property type="entry name" value="LysR_substrate"/>
    <property type="match status" value="1"/>
</dbReference>
<dbReference type="SUPFAM" id="SSF53850">
    <property type="entry name" value="Periplasmic binding protein-like II"/>
    <property type="match status" value="1"/>
</dbReference>
<evidence type="ECO:0000256" key="4">
    <source>
        <dbReference type="ARBA" id="ARBA00023163"/>
    </source>
</evidence>
<dbReference type="AlphaFoldDB" id="A0A4D7YKW6"/>
<feature type="domain" description="HTH lysR-type" evidence="8">
    <location>
        <begin position="28"/>
        <end position="85"/>
    </location>
</feature>
<dbReference type="Pfam" id="PF00126">
    <property type="entry name" value="HTH_1"/>
    <property type="match status" value="1"/>
</dbReference>
<dbReference type="InterPro" id="IPR036388">
    <property type="entry name" value="WH-like_DNA-bd_sf"/>
</dbReference>
<dbReference type="GO" id="GO:0006351">
    <property type="term" value="P:DNA-templated transcription"/>
    <property type="evidence" value="ECO:0007669"/>
    <property type="project" value="TreeGrafter"/>
</dbReference>
<dbReference type="InterPro" id="IPR058163">
    <property type="entry name" value="LysR-type_TF_proteobact-type"/>
</dbReference>
<keyword evidence="4" id="KW-0804">Transcription</keyword>
<dbReference type="InterPro" id="IPR005119">
    <property type="entry name" value="LysR_subst-bd"/>
</dbReference>
<sequence length="324" mass="35912">MKARISKTDTVSCDFKRFPLSLWKDRMDRFEAMSVLLAVVDAGSLSAGARRLQAPLATVSRKVADLEKRLGARLVLRTRRGLSLTDEGRNYVAASRRILDELEAAERQASGDYGALRGGLHLTAPIAFGERHVLPIALEFLKEQPEIDMRLTLTDRQISLADEHVDVALRIGHLVDSALIATRVGTVRRVVCASPDYFARRGIPHEPDDLARHDGISFQGFATAPEVRYRRDGATFNVEPRPRFAVNTTEAAIQAAVSGIGIIRLLSYQVADQLRSGALQEVLVEFAPEPLPVNVVYGPADPLPTKVRCFLNWITPRLRDQMAR</sequence>
<comment type="similarity">
    <text evidence="1">Belongs to the LysR transcriptional regulatory family.</text>
</comment>
<evidence type="ECO:0000256" key="2">
    <source>
        <dbReference type="ARBA" id="ARBA00023015"/>
    </source>
</evidence>
<gene>
    <name evidence="9" type="ORF">CFBP7129_27855</name>
</gene>
<keyword evidence="2" id="KW-0805">Transcription regulation</keyword>
<evidence type="ECO:0000256" key="3">
    <source>
        <dbReference type="ARBA" id="ARBA00023125"/>
    </source>
</evidence>
<dbReference type="PANTHER" id="PTHR30537:SF5">
    <property type="entry name" value="HTH-TYPE TRANSCRIPTIONAL ACTIVATOR TTDR-RELATED"/>
    <property type="match status" value="1"/>
</dbReference>
<dbReference type="Proteomes" id="UP000298649">
    <property type="component" value="Plasmid pAtCFBP7129a"/>
</dbReference>
<organism evidence="9 10">
    <name type="scientific">Agrobacterium tumefaciens</name>
    <dbReference type="NCBI Taxonomy" id="358"/>
    <lineage>
        <taxon>Bacteria</taxon>
        <taxon>Pseudomonadati</taxon>
        <taxon>Pseudomonadota</taxon>
        <taxon>Alphaproteobacteria</taxon>
        <taxon>Hyphomicrobiales</taxon>
        <taxon>Rhizobiaceae</taxon>
        <taxon>Rhizobium/Agrobacterium group</taxon>
        <taxon>Agrobacterium</taxon>
        <taxon>Agrobacterium tumefaciens complex</taxon>
    </lineage>
</organism>
<protein>
    <recommendedName>
        <fullName evidence="6">HTH-type transcriptional regulator TtuA</fullName>
    </recommendedName>
    <alternativeName>
        <fullName evidence="7">Tartrate utilization transcriptional regulator</fullName>
    </alternativeName>
</protein>
<keyword evidence="9" id="KW-0614">Plasmid</keyword>
<name>A0A4D7YKW6_AGRTU</name>
<dbReference type="EMBL" id="CP039924">
    <property type="protein sequence ID" value="QCL97971.1"/>
    <property type="molecule type" value="Genomic_DNA"/>
</dbReference>
<dbReference type="SUPFAM" id="SSF46785">
    <property type="entry name" value="Winged helix' DNA-binding domain"/>
    <property type="match status" value="1"/>
</dbReference>
<evidence type="ECO:0000313" key="10">
    <source>
        <dbReference type="Proteomes" id="UP000298649"/>
    </source>
</evidence>
<evidence type="ECO:0000313" key="9">
    <source>
        <dbReference type="EMBL" id="QCL97971.1"/>
    </source>
</evidence>
<dbReference type="GO" id="GO:0003700">
    <property type="term" value="F:DNA-binding transcription factor activity"/>
    <property type="evidence" value="ECO:0007669"/>
    <property type="project" value="InterPro"/>
</dbReference>
<evidence type="ECO:0000256" key="1">
    <source>
        <dbReference type="ARBA" id="ARBA00009437"/>
    </source>
</evidence>
<keyword evidence="3" id="KW-0238">DNA-binding</keyword>
<reference evidence="9 10" key="1">
    <citation type="submission" date="2019-04" db="EMBL/GenBank/DDBJ databases">
        <title>Complete genome sequence of Agrobacterium tumefaciens CFBP7129.</title>
        <authorList>
            <person name="Haryono M."/>
            <person name="Lin Y.-C."/>
            <person name="Lai E.-M."/>
            <person name="Kuo C.-H."/>
        </authorList>
    </citation>
    <scope>NUCLEOTIDE SEQUENCE [LARGE SCALE GENOMIC DNA]</scope>
    <source>
        <strain evidence="9 10">CFBP7129</strain>
        <plasmid evidence="10">patcfbp7129a</plasmid>
    </source>
</reference>
<evidence type="ECO:0000256" key="7">
    <source>
        <dbReference type="ARBA" id="ARBA00083243"/>
    </source>
</evidence>
<proteinExistence type="inferred from homology"/>
<dbReference type="InterPro" id="IPR000847">
    <property type="entry name" value="LysR_HTH_N"/>
</dbReference>
<comment type="function">
    <text evidence="5">Transcriptional regulator of the ttuABCDE tartrate utilization operon.</text>
</comment>
<evidence type="ECO:0000256" key="5">
    <source>
        <dbReference type="ARBA" id="ARBA00054626"/>
    </source>
</evidence>
<dbReference type="PANTHER" id="PTHR30537">
    <property type="entry name" value="HTH-TYPE TRANSCRIPTIONAL REGULATOR"/>
    <property type="match status" value="1"/>
</dbReference>
<dbReference type="InterPro" id="IPR036390">
    <property type="entry name" value="WH_DNA-bd_sf"/>
</dbReference>
<dbReference type="Gene3D" id="3.40.190.290">
    <property type="match status" value="1"/>
</dbReference>
<dbReference type="PROSITE" id="PS50931">
    <property type="entry name" value="HTH_LYSR"/>
    <property type="match status" value="1"/>
</dbReference>
<dbReference type="CDD" id="cd08471">
    <property type="entry name" value="PBP2_CrgA_like_2"/>
    <property type="match status" value="1"/>
</dbReference>